<keyword evidence="4 6" id="KW-0408">Iron</keyword>
<organism evidence="9 10">
    <name type="scientific">Candidatus Desantisbacteria bacterium CG2_30_40_21</name>
    <dbReference type="NCBI Taxonomy" id="1817895"/>
    <lineage>
        <taxon>Bacteria</taxon>
        <taxon>Candidatus Desantisiibacteriota</taxon>
    </lineage>
</organism>
<keyword evidence="5 6" id="KW-0411">Iron-sulfur</keyword>
<dbReference type="STRING" id="1817895.AUJ95_06655"/>
<evidence type="ECO:0000256" key="3">
    <source>
        <dbReference type="ARBA" id="ARBA00022723"/>
    </source>
</evidence>
<accession>A0A1J5DQZ4</accession>
<dbReference type="InterPro" id="IPR007197">
    <property type="entry name" value="rSAM"/>
</dbReference>
<dbReference type="PROSITE" id="PS51918">
    <property type="entry name" value="RADICAL_SAM"/>
    <property type="match status" value="1"/>
</dbReference>
<dbReference type="SFLD" id="SFLDG01389">
    <property type="entry name" value="menaquinone_synthsis_involved"/>
    <property type="match status" value="1"/>
</dbReference>
<name>A0A1J5DQZ4_9BACT</name>
<feature type="domain" description="Radical SAM core" evidence="8">
    <location>
        <begin position="51"/>
        <end position="290"/>
    </location>
</feature>
<dbReference type="Pfam" id="PF04055">
    <property type="entry name" value="Radical_SAM"/>
    <property type="match status" value="1"/>
</dbReference>
<dbReference type="EMBL" id="MNYI01000175">
    <property type="protein sequence ID" value="OIP38532.1"/>
    <property type="molecule type" value="Genomic_DNA"/>
</dbReference>
<dbReference type="SFLD" id="SFLDS00029">
    <property type="entry name" value="Radical_SAM"/>
    <property type="match status" value="1"/>
</dbReference>
<dbReference type="InterPro" id="IPR006638">
    <property type="entry name" value="Elp3/MiaA/NifB-like_rSAM"/>
</dbReference>
<evidence type="ECO:0000313" key="10">
    <source>
        <dbReference type="Proteomes" id="UP000183085"/>
    </source>
</evidence>
<dbReference type="GO" id="GO:0044689">
    <property type="term" value="F:7,8-didemethyl-8-hydroxy-5-deazariboflavin synthase activity"/>
    <property type="evidence" value="ECO:0007669"/>
    <property type="project" value="TreeGrafter"/>
</dbReference>
<dbReference type="SFLD" id="SFLDF00342">
    <property type="entry name" value="cyclic_dehypoxanthine_futalosi"/>
    <property type="match status" value="1"/>
</dbReference>
<evidence type="ECO:0000313" key="9">
    <source>
        <dbReference type="EMBL" id="OIP38532.1"/>
    </source>
</evidence>
<dbReference type="PIRSF" id="PIRSF004762">
    <property type="entry name" value="CHP00423"/>
    <property type="match status" value="1"/>
</dbReference>
<dbReference type="AlphaFoldDB" id="A0A1J5DQZ4"/>
<dbReference type="Proteomes" id="UP000183085">
    <property type="component" value="Unassembled WGS sequence"/>
</dbReference>
<dbReference type="CDD" id="cd01335">
    <property type="entry name" value="Radical_SAM"/>
    <property type="match status" value="1"/>
</dbReference>
<comment type="caution">
    <text evidence="9">The sequence shown here is derived from an EMBL/GenBank/DDBJ whole genome shotgun (WGS) entry which is preliminary data.</text>
</comment>
<dbReference type="SFLD" id="SFLDF00343">
    <property type="entry name" value="aminofutalosine_synthase_(mqnE"/>
    <property type="match status" value="1"/>
</dbReference>
<dbReference type="InterPro" id="IPR034405">
    <property type="entry name" value="F420"/>
</dbReference>
<feature type="binding site" evidence="6">
    <location>
        <position position="69"/>
    </location>
    <ligand>
        <name>[4Fe-4S] cluster</name>
        <dbReference type="ChEBI" id="CHEBI:49883"/>
        <note>4Fe-4S-S-AdoMet</note>
    </ligand>
</feature>
<protein>
    <submittedName>
        <fullName evidence="9">Aminofutalosine synthase MqnE</fullName>
    </submittedName>
</protein>
<dbReference type="NCBIfam" id="TIGR00423">
    <property type="entry name" value="CofH family radical SAM protein"/>
    <property type="match status" value="1"/>
</dbReference>
<keyword evidence="2 6" id="KW-0949">S-adenosyl-L-methionine</keyword>
<dbReference type="InterPro" id="IPR013785">
    <property type="entry name" value="Aldolase_TIM"/>
</dbReference>
<feature type="binding site" evidence="7">
    <location>
        <position position="177"/>
    </location>
    <ligand>
        <name>S-adenosyl-L-methionine</name>
        <dbReference type="ChEBI" id="CHEBI:59789"/>
    </ligand>
</feature>
<feature type="binding site" evidence="6">
    <location>
        <position position="72"/>
    </location>
    <ligand>
        <name>[4Fe-4S] cluster</name>
        <dbReference type="ChEBI" id="CHEBI:49883"/>
        <note>4Fe-4S-S-AdoMet</note>
    </ligand>
</feature>
<dbReference type="SFLD" id="SFLDG01064">
    <property type="entry name" value="F420__menaquinone_cofactor_bio"/>
    <property type="match status" value="1"/>
</dbReference>
<keyword evidence="3" id="KW-0479">Metal-binding</keyword>
<dbReference type="GO" id="GO:0051539">
    <property type="term" value="F:4 iron, 4 sulfur cluster binding"/>
    <property type="evidence" value="ECO:0007669"/>
    <property type="project" value="UniProtKB-KW"/>
</dbReference>
<keyword evidence="1 6" id="KW-0004">4Fe-4S</keyword>
<dbReference type="GO" id="GO:0016765">
    <property type="term" value="F:transferase activity, transferring alkyl or aryl (other than methyl) groups"/>
    <property type="evidence" value="ECO:0007669"/>
    <property type="project" value="InterPro"/>
</dbReference>
<dbReference type="InterPro" id="IPR020050">
    <property type="entry name" value="FO_synthase_su2"/>
</dbReference>
<reference evidence="9 10" key="1">
    <citation type="journal article" date="2016" name="Environ. Microbiol.">
        <title>Genomic resolution of a cold subsurface aquifer community provides metabolic insights for novel microbes adapted to high CO concentrations.</title>
        <authorList>
            <person name="Probst A.J."/>
            <person name="Castelle C.J."/>
            <person name="Singh A."/>
            <person name="Brown C.T."/>
            <person name="Anantharaman K."/>
            <person name="Sharon I."/>
            <person name="Hug L.A."/>
            <person name="Burstein D."/>
            <person name="Emerson J.B."/>
            <person name="Thomas B.C."/>
            <person name="Banfield J.F."/>
        </authorList>
    </citation>
    <scope>NUCLEOTIDE SEQUENCE [LARGE SCALE GENOMIC DNA]</scope>
    <source>
        <strain evidence="9">CG2_30_40_21</strain>
    </source>
</reference>
<dbReference type="GO" id="GO:0046872">
    <property type="term" value="F:metal ion binding"/>
    <property type="evidence" value="ECO:0007669"/>
    <property type="project" value="UniProtKB-KW"/>
</dbReference>
<dbReference type="SMART" id="SM00729">
    <property type="entry name" value="Elp3"/>
    <property type="match status" value="1"/>
</dbReference>
<sequence length="358" mass="39622">MLDELMDIEEKILAGERLTREDGVKLMRSSDILGLGHLADMVRKKMVGDNAYFNCNLNINYTNICVCRCPLCAFSCDSKEEGGYLLSLEEIEEKVISVIRMGVHEVHIVGGLHPSLPFSYLEEILQRIKGLANNIFIQAFTATEIDYYAGVSGISIEEALIRLKDAGLDCIPGGGAEIFSPRVRKIIAPKKIPGERWLKVMETAHGLGLHSNATMLYGHVETPEERVEHIIAIRELQDRTAGFLSFVPLAFHPNNTKLSNCKGPDGFDDLRVFATSRILLDNIIHIKGLWMYLGEKLAEVTLCFGVDDLGGTSLEEKIVHAAGAITPVQTSREILIRMLQNAGRCPKEVNSIYGGVKL</sequence>
<comment type="cofactor">
    <cofactor evidence="6">
        <name>[4Fe-4S] cluster</name>
        <dbReference type="ChEBI" id="CHEBI:49883"/>
    </cofactor>
    <text evidence="6">Binds 1 [4Fe-4S] cluster. The cluster is coordinated with 3 cysteines and an exchangeable S-adenosyl-L-methionine.</text>
</comment>
<gene>
    <name evidence="9" type="ORF">AUJ95_06655</name>
</gene>
<evidence type="ECO:0000256" key="7">
    <source>
        <dbReference type="PIRSR" id="PIRSR004762-2"/>
    </source>
</evidence>
<dbReference type="Gene3D" id="3.20.20.70">
    <property type="entry name" value="Aldolase class I"/>
    <property type="match status" value="1"/>
</dbReference>
<evidence type="ECO:0000256" key="6">
    <source>
        <dbReference type="PIRSR" id="PIRSR004762-1"/>
    </source>
</evidence>
<evidence type="ECO:0000256" key="2">
    <source>
        <dbReference type="ARBA" id="ARBA00022691"/>
    </source>
</evidence>
<dbReference type="PANTHER" id="PTHR43076:SF7">
    <property type="entry name" value="AMINODEOXYFUTALOSINE SYNTHASE"/>
    <property type="match status" value="1"/>
</dbReference>
<evidence type="ECO:0000256" key="5">
    <source>
        <dbReference type="ARBA" id="ARBA00023014"/>
    </source>
</evidence>
<proteinExistence type="predicted"/>
<dbReference type="Pfam" id="PF19288">
    <property type="entry name" value="CofH_C"/>
    <property type="match status" value="1"/>
</dbReference>
<evidence type="ECO:0000256" key="1">
    <source>
        <dbReference type="ARBA" id="ARBA00022485"/>
    </source>
</evidence>
<evidence type="ECO:0000259" key="8">
    <source>
        <dbReference type="PROSITE" id="PS51918"/>
    </source>
</evidence>
<dbReference type="SUPFAM" id="SSF102114">
    <property type="entry name" value="Radical SAM enzymes"/>
    <property type="match status" value="1"/>
</dbReference>
<dbReference type="InterPro" id="IPR045567">
    <property type="entry name" value="CofH/MnqC-like_C"/>
</dbReference>
<dbReference type="InterPro" id="IPR058240">
    <property type="entry name" value="rSAM_sf"/>
</dbReference>
<feature type="binding site" evidence="6">
    <location>
        <position position="65"/>
    </location>
    <ligand>
        <name>[4Fe-4S] cluster</name>
        <dbReference type="ChEBI" id="CHEBI:49883"/>
        <note>4Fe-4S-S-AdoMet</note>
    </ligand>
</feature>
<dbReference type="PANTHER" id="PTHR43076">
    <property type="entry name" value="FO SYNTHASE (COFH)"/>
    <property type="match status" value="1"/>
</dbReference>
<evidence type="ECO:0000256" key="4">
    <source>
        <dbReference type="ARBA" id="ARBA00023004"/>
    </source>
</evidence>